<keyword evidence="3 9" id="KW-0547">Nucleotide-binding</keyword>
<dbReference type="InterPro" id="IPR013822">
    <property type="entry name" value="Signal_recog_particl_SRP54_hlx"/>
</dbReference>
<organism evidence="11 12">
    <name type="scientific">Syntrophomonas wolfei subsp. wolfei (strain DSM 2245B / Goettingen)</name>
    <dbReference type="NCBI Taxonomy" id="335541"/>
    <lineage>
        <taxon>Bacteria</taxon>
        <taxon>Bacillati</taxon>
        <taxon>Bacillota</taxon>
        <taxon>Clostridia</taxon>
        <taxon>Eubacteriales</taxon>
        <taxon>Syntrophomonadaceae</taxon>
        <taxon>Syntrophomonas</taxon>
    </lineage>
</organism>
<evidence type="ECO:0000256" key="3">
    <source>
        <dbReference type="ARBA" id="ARBA00022741"/>
    </source>
</evidence>
<keyword evidence="6 9" id="KW-0472">Membrane</keyword>
<dbReference type="EMBL" id="CP000448">
    <property type="protein sequence ID" value="ABI68098.1"/>
    <property type="molecule type" value="Genomic_DNA"/>
</dbReference>
<dbReference type="InterPro" id="IPR000897">
    <property type="entry name" value="SRP54_GTPase_dom"/>
</dbReference>
<dbReference type="SMART" id="SM00382">
    <property type="entry name" value="AAA"/>
    <property type="match status" value="1"/>
</dbReference>
<keyword evidence="4 9" id="KW-0378">Hydrolase</keyword>
<dbReference type="CDD" id="cd17874">
    <property type="entry name" value="FtsY"/>
    <property type="match status" value="1"/>
</dbReference>
<dbReference type="HAMAP" id="MF_00920">
    <property type="entry name" value="FtsY"/>
    <property type="match status" value="1"/>
</dbReference>
<keyword evidence="7 9" id="KW-0675">Receptor</keyword>
<evidence type="ECO:0000256" key="1">
    <source>
        <dbReference type="ARBA" id="ARBA00022475"/>
    </source>
</evidence>
<dbReference type="Pfam" id="PF00448">
    <property type="entry name" value="SRP54"/>
    <property type="match status" value="1"/>
</dbReference>
<dbReference type="GO" id="GO:0005525">
    <property type="term" value="F:GTP binding"/>
    <property type="evidence" value="ECO:0007669"/>
    <property type="project" value="UniProtKB-UniRule"/>
</dbReference>
<dbReference type="InterPro" id="IPR004390">
    <property type="entry name" value="SR_rcpt_FtsY"/>
</dbReference>
<dbReference type="GO" id="GO:0005886">
    <property type="term" value="C:plasma membrane"/>
    <property type="evidence" value="ECO:0007669"/>
    <property type="project" value="UniProtKB-SubCell"/>
</dbReference>
<evidence type="ECO:0000259" key="10">
    <source>
        <dbReference type="PROSITE" id="PS00300"/>
    </source>
</evidence>
<dbReference type="Gene3D" id="3.40.50.300">
    <property type="entry name" value="P-loop containing nucleotide triphosphate hydrolases"/>
    <property type="match status" value="1"/>
</dbReference>
<dbReference type="SUPFAM" id="SSF47364">
    <property type="entry name" value="Domain of the SRP/SRP receptor G-proteins"/>
    <property type="match status" value="1"/>
</dbReference>
<feature type="domain" description="SRP54-type proteins GTP-binding" evidence="10">
    <location>
        <begin position="273"/>
        <end position="286"/>
    </location>
</feature>
<dbReference type="SUPFAM" id="SSF52540">
    <property type="entry name" value="P-loop containing nucleoside triphosphate hydrolases"/>
    <property type="match status" value="1"/>
</dbReference>
<feature type="binding site" evidence="9">
    <location>
        <begin position="252"/>
        <end position="255"/>
    </location>
    <ligand>
        <name>GTP</name>
        <dbReference type="ChEBI" id="CHEBI:37565"/>
    </ligand>
</feature>
<dbReference type="GO" id="GO:0005737">
    <property type="term" value="C:cytoplasm"/>
    <property type="evidence" value="ECO:0007669"/>
    <property type="project" value="UniProtKB-SubCell"/>
</dbReference>
<comment type="subunit">
    <text evidence="9">Part of the signal recognition particle protein translocation system, which is composed of SRP and FtsY.</text>
</comment>
<dbReference type="Pfam" id="PF02881">
    <property type="entry name" value="SRP54_N"/>
    <property type="match status" value="1"/>
</dbReference>
<dbReference type="eggNOG" id="COG0552">
    <property type="taxonomic scope" value="Bacteria"/>
</dbReference>
<keyword evidence="2 9" id="KW-0963">Cytoplasm</keyword>
<comment type="function">
    <text evidence="9">Involved in targeting and insertion of nascent membrane proteins into the cytoplasmic membrane. Acts as a receptor for the complex formed by the signal recognition particle (SRP) and the ribosome-nascent chain (RNC).</text>
</comment>
<evidence type="ECO:0000313" key="11">
    <source>
        <dbReference type="EMBL" id="ABI68098.1"/>
    </source>
</evidence>
<keyword evidence="12" id="KW-1185">Reference proteome</keyword>
<dbReference type="InterPro" id="IPR027417">
    <property type="entry name" value="P-loop_NTPase"/>
</dbReference>
<dbReference type="Proteomes" id="UP000001968">
    <property type="component" value="Chromosome"/>
</dbReference>
<dbReference type="AlphaFoldDB" id="Q0AYV6"/>
<accession>Q0AYV6</accession>
<dbReference type="EC" id="3.6.5.4" evidence="9"/>
<evidence type="ECO:0000256" key="6">
    <source>
        <dbReference type="ARBA" id="ARBA00023136"/>
    </source>
</evidence>
<evidence type="ECO:0000256" key="7">
    <source>
        <dbReference type="ARBA" id="ARBA00023170"/>
    </source>
</evidence>
<comment type="catalytic activity">
    <reaction evidence="8 9">
        <text>GTP + H2O = GDP + phosphate + H(+)</text>
        <dbReference type="Rhea" id="RHEA:19669"/>
        <dbReference type="ChEBI" id="CHEBI:15377"/>
        <dbReference type="ChEBI" id="CHEBI:15378"/>
        <dbReference type="ChEBI" id="CHEBI:37565"/>
        <dbReference type="ChEBI" id="CHEBI:43474"/>
        <dbReference type="ChEBI" id="CHEBI:58189"/>
        <dbReference type="EC" id="3.6.5.4"/>
    </reaction>
</comment>
<dbReference type="PANTHER" id="PTHR43134:SF1">
    <property type="entry name" value="SIGNAL RECOGNITION PARTICLE RECEPTOR SUBUNIT ALPHA"/>
    <property type="match status" value="1"/>
</dbReference>
<gene>
    <name evidence="9" type="primary">ftsY</name>
    <name evidence="11" type="ordered locus">Swol_0777</name>
</gene>
<comment type="similarity">
    <text evidence="9">Belongs to the GTP-binding SRP family. FtsY subfamily.</text>
</comment>
<evidence type="ECO:0000256" key="5">
    <source>
        <dbReference type="ARBA" id="ARBA00023134"/>
    </source>
</evidence>
<comment type="subcellular location">
    <subcellularLocation>
        <location evidence="9">Cell membrane</location>
        <topology evidence="9">Peripheral membrane protein</topology>
        <orientation evidence="9">Cytoplasmic side</orientation>
    </subcellularLocation>
    <subcellularLocation>
        <location evidence="9">Cytoplasm</location>
    </subcellularLocation>
</comment>
<dbReference type="GO" id="GO:0006614">
    <property type="term" value="P:SRP-dependent cotranslational protein targeting to membrane"/>
    <property type="evidence" value="ECO:0007669"/>
    <property type="project" value="InterPro"/>
</dbReference>
<dbReference type="KEGG" id="swo:Swol_0777"/>
<dbReference type="Gene3D" id="1.20.120.140">
    <property type="entry name" value="Signal recognition particle SRP54, nucleotide-binding domain"/>
    <property type="match status" value="1"/>
</dbReference>
<dbReference type="FunFam" id="1.20.120.140:FF:000002">
    <property type="entry name" value="Signal recognition particle receptor FtsY"/>
    <property type="match status" value="1"/>
</dbReference>
<evidence type="ECO:0000256" key="4">
    <source>
        <dbReference type="ARBA" id="ARBA00022801"/>
    </source>
</evidence>
<evidence type="ECO:0000313" key="12">
    <source>
        <dbReference type="Proteomes" id="UP000001968"/>
    </source>
</evidence>
<dbReference type="FunFam" id="3.40.50.300:FF:000053">
    <property type="entry name" value="Signal recognition particle receptor FtsY"/>
    <property type="match status" value="1"/>
</dbReference>
<dbReference type="PROSITE" id="PS00300">
    <property type="entry name" value="SRP54"/>
    <property type="match status" value="1"/>
</dbReference>
<name>Q0AYV6_SYNWW</name>
<keyword evidence="1 9" id="KW-1003">Cell membrane</keyword>
<reference evidence="12" key="1">
    <citation type="journal article" date="2010" name="Environ. Microbiol.">
        <title>The genome of Syntrophomonas wolfei: new insights into syntrophic metabolism and biohydrogen production.</title>
        <authorList>
            <person name="Sieber J.R."/>
            <person name="Sims D.R."/>
            <person name="Han C."/>
            <person name="Kim E."/>
            <person name="Lykidis A."/>
            <person name="Lapidus A.L."/>
            <person name="McDonnald E."/>
            <person name="Rohlin L."/>
            <person name="Culley D.E."/>
            <person name="Gunsalus R."/>
            <person name="McInerney M.J."/>
        </authorList>
    </citation>
    <scope>NUCLEOTIDE SEQUENCE [LARGE SCALE GENOMIC DNA]</scope>
    <source>
        <strain evidence="12">DSM 2245B / Goettingen</strain>
    </source>
</reference>
<dbReference type="PANTHER" id="PTHR43134">
    <property type="entry name" value="SIGNAL RECOGNITION PARTICLE RECEPTOR SUBUNIT ALPHA"/>
    <property type="match status" value="1"/>
</dbReference>
<evidence type="ECO:0000256" key="9">
    <source>
        <dbReference type="HAMAP-Rule" id="MF_00920"/>
    </source>
</evidence>
<dbReference type="InterPro" id="IPR003593">
    <property type="entry name" value="AAA+_ATPase"/>
</dbReference>
<sequence>MDKLKKGLSKTRENTIGKIEALVKSSKKLDDDFWEELEEILIQADVGVNTTIELVDNIKQAAKKQKMHDSSEVLELIKDEVRKLLEYNNVPLNIPERELAVILVVGVNGAGKTTSIAKLAYRFHEEGKKVLLGAADTFRAAAIDQLNIWADRVGVELIKHQEGSDPGAVVFDAIHAAKARHADILIIDTAGRLQNKANLMKEISKIKNIIQREIPEAPHEVLLVLDATTGQNAISQAKIFEEATGVTGLILSKLDGTAKGGIILAVEKELKIPVKLVGIGEGLEDLRDFSPQIFTEALFAQNGGD</sequence>
<dbReference type="SMART" id="SM00963">
    <property type="entry name" value="SRP54_N"/>
    <property type="match status" value="1"/>
</dbReference>
<protein>
    <recommendedName>
        <fullName evidence="9">Signal recognition particle receptor FtsY</fullName>
        <shortName evidence="9">SRP receptor</shortName>
        <ecNumber evidence="9">3.6.5.4</ecNumber>
    </recommendedName>
</protein>
<keyword evidence="5 9" id="KW-0342">GTP-binding</keyword>
<dbReference type="InterPro" id="IPR036225">
    <property type="entry name" value="SRP/SRP_N"/>
</dbReference>
<feature type="binding site" evidence="9">
    <location>
        <begin position="188"/>
        <end position="192"/>
    </location>
    <ligand>
        <name>GTP</name>
        <dbReference type="ChEBI" id="CHEBI:37565"/>
    </ligand>
</feature>
<feature type="binding site" evidence="9">
    <location>
        <begin position="106"/>
        <end position="113"/>
    </location>
    <ligand>
        <name>GTP</name>
        <dbReference type="ChEBI" id="CHEBI:37565"/>
    </ligand>
</feature>
<proteinExistence type="inferred from homology"/>
<evidence type="ECO:0000256" key="2">
    <source>
        <dbReference type="ARBA" id="ARBA00022490"/>
    </source>
</evidence>
<dbReference type="NCBIfam" id="TIGR00064">
    <property type="entry name" value="ftsY"/>
    <property type="match status" value="1"/>
</dbReference>
<evidence type="ECO:0000256" key="8">
    <source>
        <dbReference type="ARBA" id="ARBA00048027"/>
    </source>
</evidence>
<dbReference type="InterPro" id="IPR042101">
    <property type="entry name" value="SRP54_N_sf"/>
</dbReference>
<dbReference type="GO" id="GO:0003924">
    <property type="term" value="F:GTPase activity"/>
    <property type="evidence" value="ECO:0007669"/>
    <property type="project" value="UniProtKB-UniRule"/>
</dbReference>
<dbReference type="HOGENOM" id="CLU_009301_3_4_9"/>
<dbReference type="SMART" id="SM00962">
    <property type="entry name" value="SRP54"/>
    <property type="match status" value="1"/>
</dbReference>
<dbReference type="STRING" id="335541.Swol_0777"/>
<dbReference type="GO" id="GO:0005047">
    <property type="term" value="F:signal recognition particle binding"/>
    <property type="evidence" value="ECO:0007669"/>
    <property type="project" value="TreeGrafter"/>
</dbReference>